<dbReference type="GO" id="GO:0045944">
    <property type="term" value="P:positive regulation of transcription by RNA polymerase II"/>
    <property type="evidence" value="ECO:0007669"/>
    <property type="project" value="TreeGrafter"/>
</dbReference>
<dbReference type="SMART" id="SM00399">
    <property type="entry name" value="ZnF_C4"/>
    <property type="match status" value="1"/>
</dbReference>
<keyword evidence="7" id="KW-0804">Transcription</keyword>
<accession>A0A0A1XT42</accession>
<dbReference type="GO" id="GO:0006950">
    <property type="term" value="P:response to stress"/>
    <property type="evidence" value="ECO:0007669"/>
    <property type="project" value="UniProtKB-ARBA"/>
</dbReference>
<evidence type="ECO:0000256" key="6">
    <source>
        <dbReference type="ARBA" id="ARBA00023125"/>
    </source>
</evidence>
<protein>
    <submittedName>
        <fullName evidence="12">Nuclear hormone receptor HR96</fullName>
    </submittedName>
</protein>
<comment type="subcellular location">
    <subcellularLocation>
        <location evidence="1">Nucleus</location>
    </subcellularLocation>
</comment>
<keyword evidence="4" id="KW-0862">Zinc</keyword>
<evidence type="ECO:0000256" key="5">
    <source>
        <dbReference type="ARBA" id="ARBA00023015"/>
    </source>
</evidence>
<dbReference type="CDD" id="cd06966">
    <property type="entry name" value="NR_DBD_CAR"/>
    <property type="match status" value="1"/>
</dbReference>
<evidence type="ECO:0000256" key="10">
    <source>
        <dbReference type="SAM" id="MobiDB-lite"/>
    </source>
</evidence>
<dbReference type="GO" id="GO:0000978">
    <property type="term" value="F:RNA polymerase II cis-regulatory region sequence-specific DNA binding"/>
    <property type="evidence" value="ECO:0007669"/>
    <property type="project" value="TreeGrafter"/>
</dbReference>
<reference evidence="12" key="2">
    <citation type="journal article" date="2015" name="Gigascience">
        <title>Reconstructing a comprehensive transcriptome assembly of a white-pupal translocated strain of the pest fruit fly Bactrocera cucurbitae.</title>
        <authorList>
            <person name="Sim S.B."/>
            <person name="Calla B."/>
            <person name="Hall B."/>
            <person name="DeRego T."/>
            <person name="Geib S.M."/>
        </authorList>
    </citation>
    <scope>NUCLEOTIDE SEQUENCE</scope>
</reference>
<keyword evidence="6" id="KW-0238">DNA-binding</keyword>
<dbReference type="SUPFAM" id="SSF57716">
    <property type="entry name" value="Glucocorticoid receptor-like (DNA-binding domain)"/>
    <property type="match status" value="1"/>
</dbReference>
<sequence length="365" mass="40682">MSPPKSCAVCGDKALGYNFNAVTCESCKAFFRRNALAKKQFTCPFSQNCEITVVTRRFCQRCRLKKCIDIGMKSENIMSEEDKLIKRRKIENNRAKRRLNDNKAGSITDSAAFDTVSHDSQSSFDSGKGTGSNNSGSAALGNQSSPMSANVPIRSPILLESDGEAKPELMTSEEIVEFIVCDPDRASQVISKLMRTKDEAIAIVEKILTSQKDALRLVSHLIAFPGDALKIISKIMNSPFDALTVFTKFMSSPTDALEIISKIVSSPQDVVQFIRNLMECPEDALDIMNKFMNTPAEALRIINKIFNTLNPPTRSDELHKLLLDATKENKDRSFQPTQGPIESESAENGNYLLKFFHKVFLLRLY</sequence>
<dbReference type="PANTHER" id="PTHR24082">
    <property type="entry name" value="NUCLEAR HORMONE RECEPTOR"/>
    <property type="match status" value="1"/>
</dbReference>
<dbReference type="GO" id="GO:0005634">
    <property type="term" value="C:nucleus"/>
    <property type="evidence" value="ECO:0007669"/>
    <property type="project" value="UniProtKB-SubCell"/>
</dbReference>
<keyword evidence="3" id="KW-0863">Zinc-finger</keyword>
<organism evidence="12">
    <name type="scientific">Zeugodacus cucurbitae</name>
    <name type="common">Melon fruit fly</name>
    <name type="synonym">Bactrocera cucurbitae</name>
    <dbReference type="NCBI Taxonomy" id="28588"/>
    <lineage>
        <taxon>Eukaryota</taxon>
        <taxon>Metazoa</taxon>
        <taxon>Ecdysozoa</taxon>
        <taxon>Arthropoda</taxon>
        <taxon>Hexapoda</taxon>
        <taxon>Insecta</taxon>
        <taxon>Pterygota</taxon>
        <taxon>Neoptera</taxon>
        <taxon>Endopterygota</taxon>
        <taxon>Diptera</taxon>
        <taxon>Brachycera</taxon>
        <taxon>Muscomorpha</taxon>
        <taxon>Tephritoidea</taxon>
        <taxon>Tephritidae</taxon>
        <taxon>Zeugodacus</taxon>
        <taxon>Zeugodacus</taxon>
    </lineage>
</organism>
<evidence type="ECO:0000259" key="11">
    <source>
        <dbReference type="PROSITE" id="PS51030"/>
    </source>
</evidence>
<dbReference type="Gene3D" id="3.30.50.10">
    <property type="entry name" value="Erythroid Transcription Factor GATA-1, subunit A"/>
    <property type="match status" value="1"/>
</dbReference>
<keyword evidence="8 12" id="KW-0675">Receptor</keyword>
<feature type="compositionally biased region" description="Low complexity" evidence="10">
    <location>
        <begin position="131"/>
        <end position="145"/>
    </location>
</feature>
<dbReference type="InterPro" id="IPR001628">
    <property type="entry name" value="Znf_hrmn_rcpt"/>
</dbReference>
<feature type="domain" description="Nuclear receptor" evidence="11">
    <location>
        <begin position="4"/>
        <end position="79"/>
    </location>
</feature>
<dbReference type="GO" id="GO:0004879">
    <property type="term" value="F:nuclear receptor activity"/>
    <property type="evidence" value="ECO:0007669"/>
    <property type="project" value="TreeGrafter"/>
</dbReference>
<dbReference type="PANTHER" id="PTHR24082:SF283">
    <property type="entry name" value="NUCLEAR HORMONE RECEPTOR HR96"/>
    <property type="match status" value="1"/>
</dbReference>
<evidence type="ECO:0000256" key="8">
    <source>
        <dbReference type="ARBA" id="ARBA00023170"/>
    </source>
</evidence>
<dbReference type="PROSITE" id="PS00031">
    <property type="entry name" value="NUCLEAR_REC_DBD_1"/>
    <property type="match status" value="1"/>
</dbReference>
<evidence type="ECO:0000256" key="2">
    <source>
        <dbReference type="ARBA" id="ARBA00022723"/>
    </source>
</evidence>
<evidence type="ECO:0000256" key="3">
    <source>
        <dbReference type="ARBA" id="ARBA00022771"/>
    </source>
</evidence>
<proteinExistence type="predicted"/>
<keyword evidence="2" id="KW-0479">Metal-binding</keyword>
<dbReference type="GO" id="GO:0008270">
    <property type="term" value="F:zinc ion binding"/>
    <property type="evidence" value="ECO:0007669"/>
    <property type="project" value="UniProtKB-KW"/>
</dbReference>
<feature type="region of interest" description="Disordered" evidence="10">
    <location>
        <begin position="118"/>
        <end position="148"/>
    </location>
</feature>
<dbReference type="InterPro" id="IPR050234">
    <property type="entry name" value="Nuclear_hormone_rcpt_NR1"/>
</dbReference>
<evidence type="ECO:0000256" key="9">
    <source>
        <dbReference type="ARBA" id="ARBA00023242"/>
    </source>
</evidence>
<dbReference type="PRINTS" id="PR00047">
    <property type="entry name" value="STROIDFINGER"/>
</dbReference>
<keyword evidence="9" id="KW-0539">Nucleus</keyword>
<evidence type="ECO:0000256" key="7">
    <source>
        <dbReference type="ARBA" id="ARBA00023163"/>
    </source>
</evidence>
<keyword evidence="5" id="KW-0805">Transcription regulation</keyword>
<reference evidence="12" key="1">
    <citation type="submission" date="2014-11" db="EMBL/GenBank/DDBJ databases">
        <authorList>
            <person name="Geib S."/>
        </authorList>
    </citation>
    <scope>NUCLEOTIDE SEQUENCE</scope>
</reference>
<dbReference type="InterPro" id="IPR013088">
    <property type="entry name" value="Znf_NHR/GATA"/>
</dbReference>
<dbReference type="FunFam" id="3.30.50.10:FF:000042">
    <property type="entry name" value="Nuclear hormone receptor HR96"/>
    <property type="match status" value="1"/>
</dbReference>
<dbReference type="GO" id="GO:0000122">
    <property type="term" value="P:negative regulation of transcription by RNA polymerase II"/>
    <property type="evidence" value="ECO:0007669"/>
    <property type="project" value="TreeGrafter"/>
</dbReference>
<evidence type="ECO:0000313" key="12">
    <source>
        <dbReference type="EMBL" id="JAD14110.1"/>
    </source>
</evidence>
<dbReference type="GO" id="GO:0030154">
    <property type="term" value="P:cell differentiation"/>
    <property type="evidence" value="ECO:0007669"/>
    <property type="project" value="TreeGrafter"/>
</dbReference>
<dbReference type="EMBL" id="GBXI01000182">
    <property type="protein sequence ID" value="JAD14110.1"/>
    <property type="molecule type" value="Transcribed_RNA"/>
</dbReference>
<gene>
    <name evidence="12" type="primary">Hr96_0</name>
    <name evidence="12" type="ORF">g.40604</name>
</gene>
<dbReference type="AlphaFoldDB" id="A0A0A1XT42"/>
<dbReference type="PROSITE" id="PS51030">
    <property type="entry name" value="NUCLEAR_REC_DBD_2"/>
    <property type="match status" value="1"/>
</dbReference>
<name>A0A0A1XT42_ZEUCU</name>
<evidence type="ECO:0000256" key="4">
    <source>
        <dbReference type="ARBA" id="ARBA00022833"/>
    </source>
</evidence>
<dbReference type="Pfam" id="PF00105">
    <property type="entry name" value="zf-C4"/>
    <property type="match status" value="1"/>
</dbReference>
<evidence type="ECO:0000256" key="1">
    <source>
        <dbReference type="ARBA" id="ARBA00004123"/>
    </source>
</evidence>